<protein>
    <submittedName>
        <fullName evidence="1">Predicted protein</fullName>
    </submittedName>
</protein>
<dbReference type="EMBL" id="FP929083">
    <property type="protein sequence ID" value="CBX91944.1"/>
    <property type="molecule type" value="Genomic_DNA"/>
</dbReference>
<evidence type="ECO:0000313" key="2">
    <source>
        <dbReference type="Proteomes" id="UP000002668"/>
    </source>
</evidence>
<organism evidence="2">
    <name type="scientific">Leptosphaeria maculans (strain JN3 / isolate v23.1.3 / race Av1-4-5-6-7-8)</name>
    <name type="common">Blackleg fungus</name>
    <name type="synonym">Phoma lingam</name>
    <dbReference type="NCBI Taxonomy" id="985895"/>
    <lineage>
        <taxon>Eukaryota</taxon>
        <taxon>Fungi</taxon>
        <taxon>Dikarya</taxon>
        <taxon>Ascomycota</taxon>
        <taxon>Pezizomycotina</taxon>
        <taxon>Dothideomycetes</taxon>
        <taxon>Pleosporomycetidae</taxon>
        <taxon>Pleosporales</taxon>
        <taxon>Pleosporineae</taxon>
        <taxon>Leptosphaeriaceae</taxon>
        <taxon>Plenodomus</taxon>
        <taxon>Plenodomus lingam/Leptosphaeria maculans species complex</taxon>
    </lineage>
</organism>
<proteinExistence type="predicted"/>
<keyword evidence="2" id="KW-1185">Reference proteome</keyword>
<name>E5R4H6_LEPMJ</name>
<reference evidence="2" key="1">
    <citation type="journal article" date="2011" name="Nat. Commun.">
        <title>Effector diversification within compartments of the Leptosphaeria maculans genome affected by Repeat-Induced Point mutations.</title>
        <authorList>
            <person name="Rouxel T."/>
            <person name="Grandaubert J."/>
            <person name="Hane J.K."/>
            <person name="Hoede C."/>
            <person name="van de Wouw A.P."/>
            <person name="Couloux A."/>
            <person name="Dominguez V."/>
            <person name="Anthouard V."/>
            <person name="Bally P."/>
            <person name="Bourras S."/>
            <person name="Cozijnsen A.J."/>
            <person name="Ciuffetti L.M."/>
            <person name="Degrave A."/>
            <person name="Dilmaghani A."/>
            <person name="Duret L."/>
            <person name="Fudal I."/>
            <person name="Goodwin S.B."/>
            <person name="Gout L."/>
            <person name="Glaser N."/>
            <person name="Linglin J."/>
            <person name="Kema G.H.J."/>
            <person name="Lapalu N."/>
            <person name="Lawrence C.B."/>
            <person name="May K."/>
            <person name="Meyer M."/>
            <person name="Ollivier B."/>
            <person name="Poulain J."/>
            <person name="Schoch C.L."/>
            <person name="Simon A."/>
            <person name="Spatafora J.W."/>
            <person name="Stachowiak A."/>
            <person name="Turgeon B.G."/>
            <person name="Tyler B.M."/>
            <person name="Vincent D."/>
            <person name="Weissenbach J."/>
            <person name="Amselem J."/>
            <person name="Quesneville H."/>
            <person name="Oliver R.P."/>
            <person name="Wincker P."/>
            <person name="Balesdent M.-H."/>
            <person name="Howlett B.J."/>
        </authorList>
    </citation>
    <scope>NUCLEOTIDE SEQUENCE [LARGE SCALE GENOMIC DNA]</scope>
    <source>
        <strain evidence="2">JN3 / isolate v23.1.3 / race Av1-4-5-6-7-8</strain>
    </source>
</reference>
<dbReference type="AlphaFoldDB" id="E5R4H6"/>
<evidence type="ECO:0000313" key="1">
    <source>
        <dbReference type="EMBL" id="CBX91944.1"/>
    </source>
</evidence>
<accession>E5R4H6</accession>
<dbReference type="Proteomes" id="UP000002668">
    <property type="component" value="Genome"/>
</dbReference>
<dbReference type="InParanoid" id="E5R4H6"/>
<sequence length="72" mass="7781">MCTVYVLYVTLPRRLASYVPGCTSPALCAHRARTMVVDTMQLAPDFSNQEAALDATRRVAVEFGTAEVGNSS</sequence>
<dbReference type="HOGENOM" id="CLU_2722661_0_0_1"/>
<gene>
    <name evidence="1" type="ORF">LEMA_uP046500.1</name>
</gene>
<dbReference type="VEuPathDB" id="FungiDB:LEMA_uP046500.1"/>